<proteinExistence type="predicted"/>
<gene>
    <name evidence="3" type="ORF">GOAMR_19_00880</name>
</gene>
<evidence type="ECO:0000256" key="1">
    <source>
        <dbReference type="SAM" id="MobiDB-lite"/>
    </source>
</evidence>
<accession>G7GLC6</accession>
<organism evidence="3 4">
    <name type="scientific">Gordonia amarae NBRC 15530</name>
    <dbReference type="NCBI Taxonomy" id="1075090"/>
    <lineage>
        <taxon>Bacteria</taxon>
        <taxon>Bacillati</taxon>
        <taxon>Actinomycetota</taxon>
        <taxon>Actinomycetes</taxon>
        <taxon>Mycobacteriales</taxon>
        <taxon>Gordoniaceae</taxon>
        <taxon>Gordonia</taxon>
    </lineage>
</organism>
<feature type="region of interest" description="Disordered" evidence="1">
    <location>
        <begin position="95"/>
        <end position="115"/>
    </location>
</feature>
<keyword evidence="2" id="KW-0812">Transmembrane</keyword>
<dbReference type="STRING" id="1075090.GOAMR_19_00880"/>
<keyword evidence="2" id="KW-1133">Transmembrane helix</keyword>
<dbReference type="Proteomes" id="UP000006023">
    <property type="component" value="Unassembled WGS sequence"/>
</dbReference>
<keyword evidence="4" id="KW-1185">Reference proteome</keyword>
<feature type="transmembrane region" description="Helical" evidence="2">
    <location>
        <begin position="56"/>
        <end position="74"/>
    </location>
</feature>
<evidence type="ECO:0000256" key="2">
    <source>
        <dbReference type="SAM" id="Phobius"/>
    </source>
</evidence>
<dbReference type="EMBL" id="BAED01000019">
    <property type="protein sequence ID" value="GAB04401.1"/>
    <property type="molecule type" value="Genomic_DNA"/>
</dbReference>
<dbReference type="AlphaFoldDB" id="G7GLC6"/>
<feature type="transmembrane region" description="Helical" evidence="2">
    <location>
        <begin position="21"/>
        <end position="44"/>
    </location>
</feature>
<reference evidence="3 4" key="1">
    <citation type="submission" date="2011-11" db="EMBL/GenBank/DDBJ databases">
        <title>Whole genome shotgun sequence of Gordonia amarae NBRC 15530.</title>
        <authorList>
            <person name="Takarada H."/>
            <person name="Hosoyama A."/>
            <person name="Tsuchikane K."/>
            <person name="Katsumata H."/>
            <person name="Yamazaki S."/>
            <person name="Fujita N."/>
        </authorList>
    </citation>
    <scope>NUCLEOTIDE SEQUENCE [LARGE SCALE GENOMIC DNA]</scope>
    <source>
        <strain evidence="3 4">NBRC 15530</strain>
    </source>
</reference>
<protein>
    <submittedName>
        <fullName evidence="3">Uncharacterized protein</fullName>
    </submittedName>
</protein>
<evidence type="ECO:0000313" key="4">
    <source>
        <dbReference type="Proteomes" id="UP000006023"/>
    </source>
</evidence>
<evidence type="ECO:0000313" key="3">
    <source>
        <dbReference type="EMBL" id="GAB04401.1"/>
    </source>
</evidence>
<comment type="caution">
    <text evidence="3">The sequence shown here is derived from an EMBL/GenBank/DDBJ whole genome shotgun (WGS) entry which is preliminary data.</text>
</comment>
<keyword evidence="2" id="KW-0472">Membrane</keyword>
<feature type="compositionally biased region" description="Basic and acidic residues" evidence="1">
    <location>
        <begin position="101"/>
        <end position="115"/>
    </location>
</feature>
<sequence>MRPGLSECARDAACSAEFNRSFYIAFALLVVLSVWITLSMFATVDVVSNHLGLQRSLVWLGVVRAGPIVGAVVWRLSRRYARRAVVAVDGCRVASSGQSRSAERAVHRLPDERTQ</sequence>
<name>G7GLC6_9ACTN</name>